<name>A0A2M4DN62_ANODA</name>
<proteinExistence type="predicted"/>
<evidence type="ECO:0000313" key="1">
    <source>
        <dbReference type="EMBL" id="MBW78961.1"/>
    </source>
</evidence>
<protein>
    <submittedName>
        <fullName evidence="1">Putative secreted protein</fullName>
    </submittedName>
</protein>
<organism evidence="1">
    <name type="scientific">Anopheles darlingi</name>
    <name type="common">Mosquito</name>
    <dbReference type="NCBI Taxonomy" id="43151"/>
    <lineage>
        <taxon>Eukaryota</taxon>
        <taxon>Metazoa</taxon>
        <taxon>Ecdysozoa</taxon>
        <taxon>Arthropoda</taxon>
        <taxon>Hexapoda</taxon>
        <taxon>Insecta</taxon>
        <taxon>Pterygota</taxon>
        <taxon>Neoptera</taxon>
        <taxon>Endopterygota</taxon>
        <taxon>Diptera</taxon>
        <taxon>Nematocera</taxon>
        <taxon>Culicoidea</taxon>
        <taxon>Culicidae</taxon>
        <taxon>Anophelinae</taxon>
        <taxon>Anopheles</taxon>
    </lineage>
</organism>
<sequence>MKFRTLPTTSPGLPAVAAFSSVSAKPKLRTKALVTQKHLIIGLGFETNPTPTAVWLVLVECLSSAQPAA</sequence>
<dbReference type="AlphaFoldDB" id="A0A2M4DN62"/>
<dbReference type="EMBL" id="GGFL01014783">
    <property type="protein sequence ID" value="MBW78961.1"/>
    <property type="molecule type" value="Transcribed_RNA"/>
</dbReference>
<accession>A0A2M4DN62</accession>
<reference evidence="1" key="1">
    <citation type="submission" date="2018-01" db="EMBL/GenBank/DDBJ databases">
        <title>An insight into the sialome of Amazonian anophelines.</title>
        <authorList>
            <person name="Ribeiro J.M."/>
            <person name="Scarpassa V."/>
            <person name="Calvo E."/>
        </authorList>
    </citation>
    <scope>NUCLEOTIDE SEQUENCE</scope>
</reference>